<proteinExistence type="inferred from homology"/>
<name>A0ABR3GV18_9PEZI</name>
<dbReference type="Gene3D" id="2.60.120.330">
    <property type="entry name" value="B-lactam Antibiotic, Isopenicillin N Synthase, Chain"/>
    <property type="match status" value="1"/>
</dbReference>
<dbReference type="Pfam" id="PF03171">
    <property type="entry name" value="2OG-FeII_Oxy"/>
    <property type="match status" value="1"/>
</dbReference>
<organism evidence="4 5">
    <name type="scientific">Discina gigas</name>
    <dbReference type="NCBI Taxonomy" id="1032678"/>
    <lineage>
        <taxon>Eukaryota</taxon>
        <taxon>Fungi</taxon>
        <taxon>Dikarya</taxon>
        <taxon>Ascomycota</taxon>
        <taxon>Pezizomycotina</taxon>
        <taxon>Pezizomycetes</taxon>
        <taxon>Pezizales</taxon>
        <taxon>Discinaceae</taxon>
        <taxon>Discina</taxon>
    </lineage>
</organism>
<evidence type="ECO:0000313" key="5">
    <source>
        <dbReference type="Proteomes" id="UP001447188"/>
    </source>
</evidence>
<keyword evidence="2" id="KW-0479">Metal-binding</keyword>
<dbReference type="Pfam" id="PF14226">
    <property type="entry name" value="DIOX_N"/>
    <property type="match status" value="1"/>
</dbReference>
<dbReference type="InterPro" id="IPR050231">
    <property type="entry name" value="Iron_ascorbate_oxido_reductase"/>
</dbReference>
<keyword evidence="2" id="KW-0408">Iron</keyword>
<gene>
    <name evidence="4" type="ORF">Q9L58_001393</name>
</gene>
<dbReference type="Proteomes" id="UP001447188">
    <property type="component" value="Unassembled WGS sequence"/>
</dbReference>
<dbReference type="InterPro" id="IPR027443">
    <property type="entry name" value="IPNS-like_sf"/>
</dbReference>
<evidence type="ECO:0000256" key="2">
    <source>
        <dbReference type="RuleBase" id="RU003682"/>
    </source>
</evidence>
<sequence length="332" mass="36872">MELPVSVISLEDTPQCASSLLEAAKTLGFVYITVQDSVMPASRIDRMWELSKQFFSSPSEQKEKCVISKDNTGWMMRFETLDPKNQRQPDFKEAFNLGEFKDGKAQQPLPASFADNETELNEFQDLCHDLCLKLLRLFAIALNIDPAEGGAEWFTPRHCSPSGTTLRFLYYPTVAVGEYSPVLDIRAGAHSDYGSITLLFQRPSEPGLEIHHPITKSWHAVPVLPSAILVNIGDLLSYWTAGLLQSTVHRVVFPEPTNPEDAPQDRYSIAYFCHPVNETPLTPIPSEVVRSMGERGANATSGSEGGVLTAEGHLKEKLRATYGWKGREKDGT</sequence>
<keyword evidence="2" id="KW-0560">Oxidoreductase</keyword>
<keyword evidence="5" id="KW-1185">Reference proteome</keyword>
<dbReference type="InterPro" id="IPR044861">
    <property type="entry name" value="IPNS-like_FE2OG_OXY"/>
</dbReference>
<evidence type="ECO:0000313" key="4">
    <source>
        <dbReference type="EMBL" id="KAL0639567.1"/>
    </source>
</evidence>
<protein>
    <recommendedName>
        <fullName evidence="3">Fe2OG dioxygenase domain-containing protein</fullName>
    </recommendedName>
</protein>
<dbReference type="PROSITE" id="PS51471">
    <property type="entry name" value="FE2OG_OXY"/>
    <property type="match status" value="1"/>
</dbReference>
<dbReference type="PANTHER" id="PTHR47990">
    <property type="entry name" value="2-OXOGLUTARATE (2OG) AND FE(II)-DEPENDENT OXYGENASE SUPERFAMILY PROTEIN-RELATED"/>
    <property type="match status" value="1"/>
</dbReference>
<evidence type="ECO:0000256" key="1">
    <source>
        <dbReference type="ARBA" id="ARBA00008056"/>
    </source>
</evidence>
<evidence type="ECO:0000259" key="3">
    <source>
        <dbReference type="PROSITE" id="PS51471"/>
    </source>
</evidence>
<feature type="domain" description="Fe2OG dioxygenase" evidence="3">
    <location>
        <begin position="162"/>
        <end position="275"/>
    </location>
</feature>
<dbReference type="InterPro" id="IPR026992">
    <property type="entry name" value="DIOX_N"/>
</dbReference>
<dbReference type="InterPro" id="IPR005123">
    <property type="entry name" value="Oxoglu/Fe-dep_dioxygenase_dom"/>
</dbReference>
<comment type="similarity">
    <text evidence="1 2">Belongs to the iron/ascorbate-dependent oxidoreductase family.</text>
</comment>
<accession>A0ABR3GV18</accession>
<comment type="caution">
    <text evidence="4">The sequence shown here is derived from an EMBL/GenBank/DDBJ whole genome shotgun (WGS) entry which is preliminary data.</text>
</comment>
<reference evidence="4 5" key="1">
    <citation type="submission" date="2024-02" db="EMBL/GenBank/DDBJ databases">
        <title>Discinaceae phylogenomics.</title>
        <authorList>
            <person name="Dirks A.C."/>
            <person name="James T.Y."/>
        </authorList>
    </citation>
    <scope>NUCLEOTIDE SEQUENCE [LARGE SCALE GENOMIC DNA]</scope>
    <source>
        <strain evidence="4 5">ACD0624</strain>
    </source>
</reference>
<dbReference type="EMBL" id="JBBBZM010000010">
    <property type="protein sequence ID" value="KAL0639567.1"/>
    <property type="molecule type" value="Genomic_DNA"/>
</dbReference>
<dbReference type="SUPFAM" id="SSF51197">
    <property type="entry name" value="Clavaminate synthase-like"/>
    <property type="match status" value="1"/>
</dbReference>